<evidence type="ECO:0000256" key="8">
    <source>
        <dbReference type="ARBA" id="ARBA00023054"/>
    </source>
</evidence>
<dbReference type="OrthoDB" id="1743802at2759"/>
<dbReference type="PANTHER" id="PTHR28028:SF1">
    <property type="entry name" value="60S RIBOSOMAL SUBUNIT ASSEMBLY_EXPORT PROTEIN LOC1"/>
    <property type="match status" value="1"/>
</dbReference>
<evidence type="ECO:0000256" key="5">
    <source>
        <dbReference type="ARBA" id="ARBA00022448"/>
    </source>
</evidence>
<organism evidence="11 12">
    <name type="scientific">Endocarpon pusillum</name>
    <dbReference type="NCBI Taxonomy" id="364733"/>
    <lineage>
        <taxon>Eukaryota</taxon>
        <taxon>Fungi</taxon>
        <taxon>Dikarya</taxon>
        <taxon>Ascomycota</taxon>
        <taxon>Pezizomycotina</taxon>
        <taxon>Eurotiomycetes</taxon>
        <taxon>Chaetothyriomycetidae</taxon>
        <taxon>Verrucariales</taxon>
        <taxon>Verrucariaceae</taxon>
        <taxon>Endocarpon</taxon>
    </lineage>
</organism>
<dbReference type="EMBL" id="JAACFV010000075">
    <property type="protein sequence ID" value="KAF7507042.1"/>
    <property type="molecule type" value="Genomic_DNA"/>
</dbReference>
<protein>
    <recommendedName>
        <fullName evidence="13">60S ribosomal subunit assembly/export protein LOC1</fullName>
    </recommendedName>
</protein>
<comment type="similarity">
    <text evidence="3">Belongs to the LOC1 family.</text>
</comment>
<evidence type="ECO:0000256" key="6">
    <source>
        <dbReference type="ARBA" id="ARBA00022517"/>
    </source>
</evidence>
<dbReference type="PANTHER" id="PTHR28028">
    <property type="entry name" value="60S RIBOSOMAL SUBUNIT ASSEMBLY/EXPORT PROTEIN LOC1"/>
    <property type="match status" value="1"/>
</dbReference>
<evidence type="ECO:0000256" key="1">
    <source>
        <dbReference type="ARBA" id="ARBA00001977"/>
    </source>
</evidence>
<gene>
    <name evidence="11" type="ORF">GJ744_010970</name>
</gene>
<dbReference type="InterPro" id="IPR037650">
    <property type="entry name" value="Loc1"/>
</dbReference>
<dbReference type="GO" id="GO:0042273">
    <property type="term" value="P:ribosomal large subunit biogenesis"/>
    <property type="evidence" value="ECO:0007669"/>
    <property type="project" value="InterPro"/>
</dbReference>
<keyword evidence="6" id="KW-0690">Ribosome biogenesis</keyword>
<sequence>MPSTEILYIRSKIACTVMAVKTSVKKSQTSTSRSSKSGSSSSAPRRSKTTSSSSSHKITRRPAAKQVRTKPGHHNPTASTTAASQRKKRRIYTDAELDLPALNTITPASAAAAPRGSGKKKNKIYIDDRESMMTIMALVTAEKEGQIESKMVRMRRMEEIRDARRVEAEKKEEERRKRLEGVKKGLKGGRKVAGGERDYDGEVKGEERNDTKKLAKKRVAFA</sequence>
<evidence type="ECO:0000313" key="11">
    <source>
        <dbReference type="EMBL" id="KAF7507042.1"/>
    </source>
</evidence>
<comment type="subunit">
    <text evidence="4">Component of the 66S pre-ribosomal particle.</text>
</comment>
<keyword evidence="7" id="KW-0509">mRNA transport</keyword>
<dbReference type="GO" id="GO:0003729">
    <property type="term" value="F:mRNA binding"/>
    <property type="evidence" value="ECO:0007669"/>
    <property type="project" value="InterPro"/>
</dbReference>
<evidence type="ECO:0000256" key="4">
    <source>
        <dbReference type="ARBA" id="ARBA00011339"/>
    </source>
</evidence>
<feature type="region of interest" description="Disordered" evidence="10">
    <location>
        <begin position="21"/>
        <end position="88"/>
    </location>
</feature>
<keyword evidence="5" id="KW-0813">Transport</keyword>
<feature type="compositionally biased region" description="Basic and acidic residues" evidence="10">
    <location>
        <begin position="165"/>
        <end position="183"/>
    </location>
</feature>
<dbReference type="GO" id="GO:0008298">
    <property type="term" value="P:intracellular mRNA localization"/>
    <property type="evidence" value="ECO:0007669"/>
    <property type="project" value="TreeGrafter"/>
</dbReference>
<keyword evidence="8" id="KW-0175">Coiled coil</keyword>
<comment type="subcellular location">
    <subcellularLocation>
        <location evidence="2">Nucleus</location>
        <location evidence="2">Nucleolus</location>
    </subcellularLocation>
</comment>
<dbReference type="GO" id="GO:0005730">
    <property type="term" value="C:nucleolus"/>
    <property type="evidence" value="ECO:0007669"/>
    <property type="project" value="UniProtKB-SubCell"/>
</dbReference>
<dbReference type="GO" id="GO:0030687">
    <property type="term" value="C:preribosome, large subunit precursor"/>
    <property type="evidence" value="ECO:0007669"/>
    <property type="project" value="TreeGrafter"/>
</dbReference>
<evidence type="ECO:0000256" key="3">
    <source>
        <dbReference type="ARBA" id="ARBA00008132"/>
    </source>
</evidence>
<keyword evidence="9" id="KW-0539">Nucleus</keyword>
<comment type="function">
    <text evidence="1">Required for efficient assembly and nuclear export of the 60S ribosomal subunit.</text>
</comment>
<evidence type="ECO:0000256" key="10">
    <source>
        <dbReference type="SAM" id="MobiDB-lite"/>
    </source>
</evidence>
<keyword evidence="12" id="KW-1185">Reference proteome</keyword>
<proteinExistence type="inferred from homology"/>
<dbReference type="Proteomes" id="UP000606974">
    <property type="component" value="Unassembled WGS sequence"/>
</dbReference>
<feature type="compositionally biased region" description="Basic and acidic residues" evidence="10">
    <location>
        <begin position="193"/>
        <end position="213"/>
    </location>
</feature>
<feature type="compositionally biased region" description="Low complexity" evidence="10">
    <location>
        <begin position="21"/>
        <end position="56"/>
    </location>
</feature>
<evidence type="ECO:0000256" key="9">
    <source>
        <dbReference type="ARBA" id="ARBA00023242"/>
    </source>
</evidence>
<evidence type="ECO:0000313" key="12">
    <source>
        <dbReference type="Proteomes" id="UP000606974"/>
    </source>
</evidence>
<name>A0A8H7E2J7_9EURO</name>
<feature type="region of interest" description="Disordered" evidence="10">
    <location>
        <begin position="165"/>
        <end position="222"/>
    </location>
</feature>
<comment type="caution">
    <text evidence="11">The sequence shown here is derived from an EMBL/GenBank/DDBJ whole genome shotgun (WGS) entry which is preliminary data.</text>
</comment>
<accession>A0A8H7E2J7</accession>
<evidence type="ECO:0000256" key="2">
    <source>
        <dbReference type="ARBA" id="ARBA00004604"/>
    </source>
</evidence>
<evidence type="ECO:0008006" key="13">
    <source>
        <dbReference type="Google" id="ProtNLM"/>
    </source>
</evidence>
<feature type="compositionally biased region" description="Basic residues" evidence="10">
    <location>
        <begin position="57"/>
        <end position="73"/>
    </location>
</feature>
<evidence type="ECO:0000256" key="7">
    <source>
        <dbReference type="ARBA" id="ARBA00022816"/>
    </source>
</evidence>
<dbReference type="GO" id="GO:0051028">
    <property type="term" value="P:mRNA transport"/>
    <property type="evidence" value="ECO:0007669"/>
    <property type="project" value="UniProtKB-KW"/>
</dbReference>
<dbReference type="AlphaFoldDB" id="A0A8H7E2J7"/>
<reference evidence="11" key="1">
    <citation type="submission" date="2020-02" db="EMBL/GenBank/DDBJ databases">
        <authorList>
            <person name="Palmer J.M."/>
        </authorList>
    </citation>
    <scope>NUCLEOTIDE SEQUENCE</scope>
    <source>
        <strain evidence="11">EPUS1.4</strain>
        <tissue evidence="11">Thallus</tissue>
    </source>
</reference>